<dbReference type="Gene3D" id="2.40.160.50">
    <property type="entry name" value="membrane protein fhac: a member of the omp85/tpsb transporter family"/>
    <property type="match status" value="1"/>
</dbReference>
<dbReference type="GO" id="GO:0051205">
    <property type="term" value="P:protein insertion into membrane"/>
    <property type="evidence" value="ECO:0007669"/>
    <property type="project" value="UniProtKB-UniRule"/>
</dbReference>
<dbReference type="InterPro" id="IPR023707">
    <property type="entry name" value="OM_assembly_BamA"/>
</dbReference>
<evidence type="ECO:0000256" key="1">
    <source>
        <dbReference type="ARBA" id="ARBA00004370"/>
    </source>
</evidence>
<feature type="domain" description="POTRA" evidence="11">
    <location>
        <begin position="273"/>
        <end position="351"/>
    </location>
</feature>
<comment type="caution">
    <text evidence="12">The sequence shown here is derived from an EMBL/GenBank/DDBJ whole genome shotgun (WGS) entry which is preliminary data.</text>
</comment>
<keyword evidence="13" id="KW-1185">Reference proteome</keyword>
<feature type="domain" description="POTRA" evidence="11">
    <location>
        <begin position="31"/>
        <end position="98"/>
    </location>
</feature>
<feature type="domain" description="POTRA" evidence="11">
    <location>
        <begin position="99"/>
        <end position="179"/>
    </location>
</feature>
<dbReference type="eggNOG" id="COG4775">
    <property type="taxonomic scope" value="Bacteria"/>
</dbReference>
<dbReference type="EMBL" id="AWXU01000031">
    <property type="protein sequence ID" value="KFN49630.1"/>
    <property type="molecule type" value="Genomic_DNA"/>
</dbReference>
<accession>A0A091BZ34</accession>
<dbReference type="OrthoDB" id="9803054at2"/>
<comment type="subcellular location">
    <subcellularLocation>
        <location evidence="8">Cell outer membrane</location>
    </subcellularLocation>
    <subcellularLocation>
        <location evidence="1">Membrane</location>
    </subcellularLocation>
</comment>
<gene>
    <name evidence="8" type="primary">bamA</name>
    <name evidence="12" type="ORF">P873_09695</name>
</gene>
<feature type="region of interest" description="Disordered" evidence="10">
    <location>
        <begin position="571"/>
        <end position="600"/>
    </location>
</feature>
<evidence type="ECO:0000256" key="9">
    <source>
        <dbReference type="NCBIfam" id="TIGR03303"/>
    </source>
</evidence>
<evidence type="ECO:0000256" key="4">
    <source>
        <dbReference type="ARBA" id="ARBA00022729"/>
    </source>
</evidence>
<dbReference type="FunFam" id="3.10.20.310:FF:000001">
    <property type="entry name" value="Outer membrane protein assembly factor BamA"/>
    <property type="match status" value="1"/>
</dbReference>
<dbReference type="InterPro" id="IPR039910">
    <property type="entry name" value="D15-like"/>
</dbReference>
<reference evidence="12 13" key="1">
    <citation type="submission" date="2013-09" db="EMBL/GenBank/DDBJ databases">
        <title>Genome sequencing of Arenimonas composti.</title>
        <authorList>
            <person name="Chen F."/>
            <person name="Wang G."/>
        </authorList>
    </citation>
    <scope>NUCLEOTIDE SEQUENCE [LARGE SCALE GENOMIC DNA]</scope>
    <source>
        <strain evidence="12 13">TR7-09</strain>
    </source>
</reference>
<keyword evidence="2 8" id="KW-1134">Transmembrane beta strand</keyword>
<evidence type="ECO:0000259" key="11">
    <source>
        <dbReference type="PROSITE" id="PS51779"/>
    </source>
</evidence>
<dbReference type="PROSITE" id="PS51779">
    <property type="entry name" value="POTRA"/>
    <property type="match status" value="5"/>
</dbReference>
<dbReference type="Pfam" id="PF01103">
    <property type="entry name" value="Omp85"/>
    <property type="match status" value="1"/>
</dbReference>
<dbReference type="Proteomes" id="UP000029391">
    <property type="component" value="Unassembled WGS sequence"/>
</dbReference>
<keyword evidence="5 8" id="KW-0677">Repeat</keyword>
<evidence type="ECO:0000313" key="13">
    <source>
        <dbReference type="Proteomes" id="UP000029391"/>
    </source>
</evidence>
<comment type="similarity">
    <text evidence="8">Belongs to the BamA family.</text>
</comment>
<dbReference type="FunFam" id="3.10.20.310:FF:000015">
    <property type="entry name" value="Outer membrane protein assembly factor BamA"/>
    <property type="match status" value="1"/>
</dbReference>
<protein>
    <recommendedName>
        <fullName evidence="8 9">Outer membrane protein assembly factor BamA</fullName>
    </recommendedName>
</protein>
<feature type="domain" description="POTRA" evidence="11">
    <location>
        <begin position="354"/>
        <end position="428"/>
    </location>
</feature>
<keyword evidence="4 8" id="KW-0732">Signal</keyword>
<dbReference type="InterPro" id="IPR010827">
    <property type="entry name" value="BamA/TamA_POTRA"/>
</dbReference>
<dbReference type="AlphaFoldDB" id="A0A091BZ34"/>
<dbReference type="GO" id="GO:1990063">
    <property type="term" value="C:Bam protein complex"/>
    <property type="evidence" value="ECO:0007669"/>
    <property type="project" value="TreeGrafter"/>
</dbReference>
<feature type="domain" description="POTRA" evidence="11">
    <location>
        <begin position="182"/>
        <end position="270"/>
    </location>
</feature>
<dbReference type="PIRSF" id="PIRSF006076">
    <property type="entry name" value="OM_assembly_OMP85"/>
    <property type="match status" value="1"/>
</dbReference>
<dbReference type="STRING" id="1121013.GCA_000426365_00093"/>
<evidence type="ECO:0000256" key="7">
    <source>
        <dbReference type="ARBA" id="ARBA00023237"/>
    </source>
</evidence>
<keyword evidence="7 8" id="KW-0998">Cell outer membrane</keyword>
<sequence precursor="true">MTRPIVRRCLLSLALAAALAGPAQAQNFDAFQVADIRVEGLQRIAPGTVFTYLPVERGDQIDRRKTAEAIRALFRTGFFSDVRLERQGDILVVVVTERPAINTITLTGNKDIQTEDLLNGLRGIGLSEGETFNPLNLDRVTQELLRQYNNRGKYNVSIVPTVSNLDRNRVDISIVIAEGKASRIRDINIVGNETFGEDVLRRNWESGTSNWLSWYRRDDQYSREKLSGDLEKLTNFYLDRGYVDFNVESTQVAISPDKRDIFVTANVAEGPVYTVSSVKVSGETILPQEELERLIILKEGDTFSRGLVELTSDAIIATLGNVGYAFAQVNPVPEIDRDNRTIGLNFFVDPGPRVQVRRIEFSGNTTTADEVLRREMRQFEGSWFSQAAIDRSKIRLQRLGFFDTVDVETPPVPGQPDMVDVKITVKERNSGQFTFGLGYQQSYGLITTLQLVQNNFVGTGNRFALSLQHNSYSEQFALSFTDPYFTDDGISLGFSIAHSDFDYSDRDANLANFNNAVSSAEFFSLIPLTETDAISVSLGIDRNQITTDDFNTPPMLIDYLVDSLGDRARYPQYHVDNDGNPQTDPSNDDDDPSTTDPLTLGPYRKWNINAWRLQLGWQRDSRNDFLMPTRGLYHRIGAEIVLPGSDLEYYRINYNFEHYWLIRSWLGLRTAAEIGYGDSYGDTRKQQCRVYDELGELTTEFENCGLPFFRNYYVGGPNSVRGFEANSIGPIYTFGDSYQQALGGSFKTAGSFELYFPTLFDNRGTRLSAFFDWGNVYRGPDVWEAKTLRLSAGISLTWQSPMGPIAISYAAPLQYERHDQIERLQFTFGGSF</sequence>
<feature type="signal peptide" evidence="8">
    <location>
        <begin position="1"/>
        <end position="25"/>
    </location>
</feature>
<dbReference type="FunFam" id="3.10.20.310:FF:000003">
    <property type="entry name" value="Outer membrane protein assembly factor BamA"/>
    <property type="match status" value="1"/>
</dbReference>
<dbReference type="Pfam" id="PF07244">
    <property type="entry name" value="POTRA"/>
    <property type="match status" value="4"/>
</dbReference>
<dbReference type="InterPro" id="IPR000184">
    <property type="entry name" value="Bac_surfAg_D15"/>
</dbReference>
<dbReference type="PANTHER" id="PTHR12815:SF23">
    <property type="entry name" value="OUTER MEMBRANE PROTEIN ASSEMBLY FACTOR BAMA"/>
    <property type="match status" value="1"/>
</dbReference>
<dbReference type="NCBIfam" id="TIGR03303">
    <property type="entry name" value="OM_YaeT"/>
    <property type="match status" value="1"/>
</dbReference>
<evidence type="ECO:0000313" key="12">
    <source>
        <dbReference type="EMBL" id="KFN49630.1"/>
    </source>
</evidence>
<dbReference type="FunFam" id="3.10.20.310:FF:000002">
    <property type="entry name" value="Outer membrane protein assembly factor BamA"/>
    <property type="match status" value="1"/>
</dbReference>
<evidence type="ECO:0000256" key="8">
    <source>
        <dbReference type="HAMAP-Rule" id="MF_01430"/>
    </source>
</evidence>
<comment type="subunit">
    <text evidence="8">Part of the Bam complex.</text>
</comment>
<dbReference type="HAMAP" id="MF_01430">
    <property type="entry name" value="OM_assembly_BamA"/>
    <property type="match status" value="1"/>
</dbReference>
<evidence type="ECO:0000256" key="10">
    <source>
        <dbReference type="SAM" id="MobiDB-lite"/>
    </source>
</evidence>
<proteinExistence type="inferred from homology"/>
<organism evidence="12 13">
    <name type="scientific">Arenimonas composti TR7-09 = DSM 18010</name>
    <dbReference type="NCBI Taxonomy" id="1121013"/>
    <lineage>
        <taxon>Bacteria</taxon>
        <taxon>Pseudomonadati</taxon>
        <taxon>Pseudomonadota</taxon>
        <taxon>Gammaproteobacteria</taxon>
        <taxon>Lysobacterales</taxon>
        <taxon>Lysobacteraceae</taxon>
        <taxon>Arenimonas</taxon>
    </lineage>
</organism>
<dbReference type="InterPro" id="IPR034746">
    <property type="entry name" value="POTRA"/>
</dbReference>
<dbReference type="GO" id="GO:0043165">
    <property type="term" value="P:Gram-negative-bacterium-type cell outer membrane assembly"/>
    <property type="evidence" value="ECO:0007669"/>
    <property type="project" value="UniProtKB-UniRule"/>
</dbReference>
<dbReference type="Gene3D" id="3.10.20.310">
    <property type="entry name" value="membrane protein fhac"/>
    <property type="match status" value="5"/>
</dbReference>
<evidence type="ECO:0000256" key="6">
    <source>
        <dbReference type="ARBA" id="ARBA00023136"/>
    </source>
</evidence>
<dbReference type="PANTHER" id="PTHR12815">
    <property type="entry name" value="SORTING AND ASSEMBLY MACHINERY SAMM50 PROTEIN FAMILY MEMBER"/>
    <property type="match status" value="1"/>
</dbReference>
<evidence type="ECO:0000256" key="3">
    <source>
        <dbReference type="ARBA" id="ARBA00022692"/>
    </source>
</evidence>
<comment type="function">
    <text evidence="8">Part of the outer membrane protein assembly complex, which is involved in assembly and insertion of beta-barrel proteins into the outer membrane.</text>
</comment>
<name>A0A091BZ34_9GAMM</name>
<evidence type="ECO:0000256" key="2">
    <source>
        <dbReference type="ARBA" id="ARBA00022452"/>
    </source>
</evidence>
<evidence type="ECO:0000256" key="5">
    <source>
        <dbReference type="ARBA" id="ARBA00022737"/>
    </source>
</evidence>
<keyword evidence="6 8" id="KW-0472">Membrane</keyword>
<dbReference type="RefSeq" id="WP_026815673.1">
    <property type="nucleotide sequence ID" value="NZ_AUFF01000001.1"/>
</dbReference>
<feature type="chain" id="PRO_5008983045" description="Outer membrane protein assembly factor BamA" evidence="8">
    <location>
        <begin position="26"/>
        <end position="832"/>
    </location>
</feature>
<keyword evidence="3 8" id="KW-0812">Transmembrane</keyword>